<gene>
    <name evidence="15" type="ORF">FRZ61_35920</name>
</gene>
<evidence type="ECO:0000256" key="11">
    <source>
        <dbReference type="PROSITE-ProRule" id="PRU00169"/>
    </source>
</evidence>
<dbReference type="CDD" id="cd00082">
    <property type="entry name" value="HisKA"/>
    <property type="match status" value="1"/>
</dbReference>
<dbReference type="SUPFAM" id="SSF52172">
    <property type="entry name" value="CheY-like"/>
    <property type="match status" value="2"/>
</dbReference>
<dbReference type="InterPro" id="IPR009050">
    <property type="entry name" value="Globin-like_sf"/>
</dbReference>
<evidence type="ECO:0000256" key="6">
    <source>
        <dbReference type="ARBA" id="ARBA00022777"/>
    </source>
</evidence>
<dbReference type="GO" id="GO:0005524">
    <property type="term" value="F:ATP binding"/>
    <property type="evidence" value="ECO:0007669"/>
    <property type="project" value="UniProtKB-KW"/>
</dbReference>
<dbReference type="InterPro" id="IPR036097">
    <property type="entry name" value="HisK_dim/P_sf"/>
</dbReference>
<dbReference type="Pfam" id="PF00512">
    <property type="entry name" value="HisKA"/>
    <property type="match status" value="1"/>
</dbReference>
<dbReference type="AlphaFoldDB" id="A0A5J6N4C5"/>
<dbReference type="EMBL" id="CP042582">
    <property type="protein sequence ID" value="QEX23653.1"/>
    <property type="molecule type" value="Genomic_DNA"/>
</dbReference>
<dbReference type="PRINTS" id="PR00344">
    <property type="entry name" value="BCTRLSENSOR"/>
</dbReference>
<keyword evidence="4" id="KW-0808">Transferase</keyword>
<dbReference type="CDD" id="cd16922">
    <property type="entry name" value="HATPase_EvgS-ArcB-TorS-like"/>
    <property type="match status" value="1"/>
</dbReference>
<dbReference type="InterPro" id="IPR004358">
    <property type="entry name" value="Sig_transdc_His_kin-like_C"/>
</dbReference>
<evidence type="ECO:0000256" key="3">
    <source>
        <dbReference type="ARBA" id="ARBA00022553"/>
    </source>
</evidence>
<evidence type="ECO:0000259" key="13">
    <source>
        <dbReference type="PROSITE" id="PS50109"/>
    </source>
</evidence>
<accession>A0A5J6N4C5</accession>
<dbReference type="SUPFAM" id="SSF46458">
    <property type="entry name" value="Globin-like"/>
    <property type="match status" value="1"/>
</dbReference>
<evidence type="ECO:0000256" key="8">
    <source>
        <dbReference type="ARBA" id="ARBA00023012"/>
    </source>
</evidence>
<feature type="domain" description="Histidine kinase" evidence="13">
    <location>
        <begin position="151"/>
        <end position="372"/>
    </location>
</feature>
<dbReference type="FunFam" id="3.30.565.10:FF:000010">
    <property type="entry name" value="Sensor histidine kinase RcsC"/>
    <property type="match status" value="1"/>
</dbReference>
<dbReference type="InterPro" id="IPR001789">
    <property type="entry name" value="Sig_transdc_resp-reg_receiver"/>
</dbReference>
<dbReference type="Gene3D" id="1.10.287.130">
    <property type="match status" value="1"/>
</dbReference>
<dbReference type="InterPro" id="IPR044398">
    <property type="entry name" value="Globin-sensor_dom"/>
</dbReference>
<keyword evidence="5" id="KW-0547">Nucleotide-binding</keyword>
<dbReference type="Pfam" id="PF00072">
    <property type="entry name" value="Response_reg"/>
    <property type="match status" value="2"/>
</dbReference>
<evidence type="ECO:0000256" key="9">
    <source>
        <dbReference type="ARBA" id="ARBA00064003"/>
    </source>
</evidence>
<dbReference type="SUPFAM" id="SSF55874">
    <property type="entry name" value="ATPase domain of HSP90 chaperone/DNA topoisomerase II/histidine kinase"/>
    <property type="match status" value="1"/>
</dbReference>
<dbReference type="Gene3D" id="3.30.565.10">
    <property type="entry name" value="Histidine kinase-like ATPase, C-terminal domain"/>
    <property type="match status" value="1"/>
</dbReference>
<evidence type="ECO:0000259" key="14">
    <source>
        <dbReference type="PROSITE" id="PS50110"/>
    </source>
</evidence>
<dbReference type="Gene3D" id="3.40.50.2300">
    <property type="match status" value="2"/>
</dbReference>
<dbReference type="SMART" id="SM00388">
    <property type="entry name" value="HisKA"/>
    <property type="match status" value="1"/>
</dbReference>
<dbReference type="InterPro" id="IPR036890">
    <property type="entry name" value="HATPase_C_sf"/>
</dbReference>
<evidence type="ECO:0000256" key="4">
    <source>
        <dbReference type="ARBA" id="ARBA00022679"/>
    </source>
</evidence>
<keyword evidence="3 11" id="KW-0597">Phosphoprotein</keyword>
<feature type="domain" description="Response regulatory" evidence="14">
    <location>
        <begin position="538"/>
        <end position="655"/>
    </location>
</feature>
<dbReference type="PROSITE" id="PS50109">
    <property type="entry name" value="HIS_KIN"/>
    <property type="match status" value="1"/>
</dbReference>
<dbReference type="InterPro" id="IPR012292">
    <property type="entry name" value="Globin/Proto"/>
</dbReference>
<evidence type="ECO:0000256" key="7">
    <source>
        <dbReference type="ARBA" id="ARBA00022840"/>
    </source>
</evidence>
<keyword evidence="6" id="KW-0418">Kinase</keyword>
<feature type="modified residue" description="4-aspartylphosphate" evidence="11">
    <location>
        <position position="587"/>
    </location>
</feature>
<dbReference type="SUPFAM" id="SSF47384">
    <property type="entry name" value="Homodimeric domain of signal transducing histidine kinase"/>
    <property type="match status" value="1"/>
</dbReference>
<dbReference type="Pfam" id="PF02518">
    <property type="entry name" value="HATPase_c"/>
    <property type="match status" value="1"/>
</dbReference>
<evidence type="ECO:0000256" key="1">
    <source>
        <dbReference type="ARBA" id="ARBA00000085"/>
    </source>
</evidence>
<dbReference type="CDD" id="cd00156">
    <property type="entry name" value="REC"/>
    <property type="match status" value="1"/>
</dbReference>
<dbReference type="Pfam" id="PF11563">
    <property type="entry name" value="Protoglobin"/>
    <property type="match status" value="1"/>
</dbReference>
<feature type="region of interest" description="Disordered" evidence="12">
    <location>
        <begin position="658"/>
        <end position="680"/>
    </location>
</feature>
<dbReference type="GO" id="GO:0020037">
    <property type="term" value="F:heme binding"/>
    <property type="evidence" value="ECO:0007669"/>
    <property type="project" value="InterPro"/>
</dbReference>
<comment type="subunit">
    <text evidence="9">At low DSF concentrations, interacts with RpfF.</text>
</comment>
<keyword evidence="8" id="KW-0902">Two-component regulatory system</keyword>
<dbReference type="PROSITE" id="PS50110">
    <property type="entry name" value="RESPONSE_REGULATORY"/>
    <property type="match status" value="2"/>
</dbReference>
<dbReference type="EC" id="2.7.13.3" evidence="2"/>
<dbReference type="CDD" id="cd17546">
    <property type="entry name" value="REC_hyHK_CKI1_RcsC-like"/>
    <property type="match status" value="1"/>
</dbReference>
<protein>
    <recommendedName>
        <fullName evidence="10">Sensory/regulatory protein RpfC</fullName>
        <ecNumber evidence="2">2.7.13.3</ecNumber>
    </recommendedName>
</protein>
<proteinExistence type="predicted"/>
<dbReference type="InterPro" id="IPR039379">
    <property type="entry name" value="Protoglobin_sensor_dom"/>
</dbReference>
<dbReference type="Gene3D" id="1.10.490.10">
    <property type="entry name" value="Globins"/>
    <property type="match status" value="1"/>
</dbReference>
<feature type="modified residue" description="4-aspartylphosphate" evidence="11">
    <location>
        <position position="448"/>
    </location>
</feature>
<dbReference type="GO" id="GO:0000155">
    <property type="term" value="F:phosphorelay sensor kinase activity"/>
    <property type="evidence" value="ECO:0007669"/>
    <property type="project" value="InterPro"/>
</dbReference>
<dbReference type="InterPro" id="IPR011006">
    <property type="entry name" value="CheY-like_superfamily"/>
</dbReference>
<evidence type="ECO:0000313" key="15">
    <source>
        <dbReference type="EMBL" id="QEX23653.1"/>
    </source>
</evidence>
<dbReference type="PANTHER" id="PTHR45339:SF5">
    <property type="entry name" value="HISTIDINE KINASE"/>
    <property type="match status" value="1"/>
</dbReference>
<dbReference type="KEGG" id="hadh:FRZ61_35920"/>
<feature type="domain" description="Response regulatory" evidence="14">
    <location>
        <begin position="394"/>
        <end position="515"/>
    </location>
</feature>
<keyword evidence="16" id="KW-1185">Reference proteome</keyword>
<dbReference type="InterPro" id="IPR003594">
    <property type="entry name" value="HATPase_dom"/>
</dbReference>
<name>A0A5J6N4C5_9PROT</name>
<evidence type="ECO:0000313" key="16">
    <source>
        <dbReference type="Proteomes" id="UP000325797"/>
    </source>
</evidence>
<reference evidence="15 16" key="1">
    <citation type="submission" date="2019-08" db="EMBL/GenBank/DDBJ databases">
        <title>Hyperibacter terrae gen. nov., sp. nov. and Hyperibacter viscosus sp. nov., two new members in the family Rhodospirillaceae isolated from the rhizosphere of Hypericum perforatum.</title>
        <authorList>
            <person name="Noviana Z."/>
        </authorList>
    </citation>
    <scope>NUCLEOTIDE SEQUENCE [LARGE SCALE GENOMIC DNA]</scope>
    <source>
        <strain evidence="15 16">R5959</strain>
    </source>
</reference>
<dbReference type="SMART" id="SM00448">
    <property type="entry name" value="REC"/>
    <property type="match status" value="2"/>
</dbReference>
<dbReference type="InterPro" id="IPR003661">
    <property type="entry name" value="HisK_dim/P_dom"/>
</dbReference>
<feature type="compositionally biased region" description="Low complexity" evidence="12">
    <location>
        <begin position="658"/>
        <end position="671"/>
    </location>
</feature>
<dbReference type="Proteomes" id="UP000325797">
    <property type="component" value="Chromosome"/>
</dbReference>
<dbReference type="FunFam" id="1.10.287.130:FF:000002">
    <property type="entry name" value="Two-component osmosensing histidine kinase"/>
    <property type="match status" value="1"/>
</dbReference>
<comment type="catalytic activity">
    <reaction evidence="1">
        <text>ATP + protein L-histidine = ADP + protein N-phospho-L-histidine.</text>
        <dbReference type="EC" id="2.7.13.3"/>
    </reaction>
</comment>
<keyword evidence="7" id="KW-0067">ATP-binding</keyword>
<evidence type="ECO:0000256" key="2">
    <source>
        <dbReference type="ARBA" id="ARBA00012438"/>
    </source>
</evidence>
<sequence length="698" mass="74591">MAEFYGHIGGVAELDGMFGDEAARARVQTAQAAHWLSLFGARFDERYVARTQRIGQAHHRHNLEPGWYIGGYCFMLNRLISLAAEHYSAEPAKLTAAIQAINRAVFLDMDLALSVYHEAVIAMREAEKAELRVAKVAAESASRAKSEFLATVSHEVRTPLNGVLGMAGLLLDTLLNEEQRHFAATIRDSGEILLDLINDILDFSKIEAGRLELEVADFEPSPLVESVIELLAPRAHAKRIDLVSCVHPDLPPVLSGDPGRLRQIMLNLVGNAIKFTRSGGVALELRLERVSGHSVVMLCRITDTGIGIPLSIQQKLFQRFSQGDAATTRLHGGTGLGLAISKQLVTLMGGEIGVESEPGKGSCFWFKVPLGRGSSVSQRASRLAIAKAALAGKSVLLVDDHEMNLRVVGLQLRSLDMTVETALGAGEGLAALRRAAEAGRPFAIAMVDHMMPDIDGPAFARMVQAEPALSATRLVLCSSTGTVGGDTAARQLGFDATVPKPLHGDKIALRLAGLMGAELPDRILDLPASWGAPSESLRILLADDNKVNQKLATILLTKAGHRVDVAGNGIEAVHAVCQRHYDLVLMDIQMPEMDGLEATRRIRALPAETSRIPIIAMTANTMAEDRIQCQQAGMNGYVSKPIDVSLLMLEVARCAGREAGPAPAPPASSAARETEPQGGADAEAAVVEFLGLLNGTAG</sequence>
<dbReference type="PANTHER" id="PTHR45339">
    <property type="entry name" value="HYBRID SIGNAL TRANSDUCTION HISTIDINE KINASE J"/>
    <property type="match status" value="1"/>
</dbReference>
<dbReference type="SMART" id="SM00387">
    <property type="entry name" value="HATPase_c"/>
    <property type="match status" value="1"/>
</dbReference>
<evidence type="ECO:0000256" key="12">
    <source>
        <dbReference type="SAM" id="MobiDB-lite"/>
    </source>
</evidence>
<organism evidence="15 16">
    <name type="scientific">Hypericibacter adhaerens</name>
    <dbReference type="NCBI Taxonomy" id="2602016"/>
    <lineage>
        <taxon>Bacteria</taxon>
        <taxon>Pseudomonadati</taxon>
        <taxon>Pseudomonadota</taxon>
        <taxon>Alphaproteobacteria</taxon>
        <taxon>Rhodospirillales</taxon>
        <taxon>Dongiaceae</taxon>
        <taxon>Hypericibacter</taxon>
    </lineage>
</organism>
<evidence type="ECO:0000256" key="10">
    <source>
        <dbReference type="ARBA" id="ARBA00068150"/>
    </source>
</evidence>
<dbReference type="InterPro" id="IPR005467">
    <property type="entry name" value="His_kinase_dom"/>
</dbReference>
<evidence type="ECO:0000256" key="5">
    <source>
        <dbReference type="ARBA" id="ARBA00022741"/>
    </source>
</evidence>
<dbReference type="GO" id="GO:0019825">
    <property type="term" value="F:oxygen binding"/>
    <property type="evidence" value="ECO:0007669"/>
    <property type="project" value="InterPro"/>
</dbReference>
<dbReference type="CDD" id="cd01068">
    <property type="entry name" value="globin_sensor"/>
    <property type="match status" value="1"/>
</dbReference>